<keyword evidence="3" id="KW-1185">Reference proteome</keyword>
<feature type="compositionally biased region" description="Low complexity" evidence="1">
    <location>
        <begin position="596"/>
        <end position="607"/>
    </location>
</feature>
<dbReference type="Proteomes" id="UP000054279">
    <property type="component" value="Unassembled WGS sequence"/>
</dbReference>
<accession>A0A0C9UXJ5</accession>
<sequence>MGCIRPSLELQKVGDEVSSNSELSNTFKRYSSLVMLENVELIHGHTFSFYYIFAEKLYYDVYPRLLTFYGTATLNTLGRLVMCLKAILSLVQMPRYLYMVHPAVDYATQFALAKPWQGYALWQPDHRRSVCPSIGSVGYLLNGAWVEVANIKDKAHEFGTFQHDILHRDRSIFSANVKILKTGFRDGSECVPGGGALIRSDFQCTQGKGSLLVLSDDVDQCDVIKRQYFKNYLTANYKTWFHSAEEDNDELSLGDIILVTGHDKTSGWMNAVFQGGFSEFSLDISFGVPMLKGAAATVEFSTSQLSQVQRNWGPISDFSSVSGAARSLLAAQETISTQSPLSCETLHLIRDQCIFLRGCKILDRYSCKKLFNFKKMKEIFTEVDSDPSDQHHGHSPSSSCSYSSSNSSSNLSSFSFNGGRIRACSSPFEKSTSSYKQQDVDSNSTEELGDSVKDSSECDSDSSDSSLNSEDHMYSEKIQDPLLLLLAYMLENSDAELAVADHSDLAALNIGDLTSAAEFIRALEAINPPILIEGQVGQLCSIALKDNPLVECHLTALEVPLDNTDPPTYEEDPRIKLSHELDWFHRNAKESWSDTKSSWSAAKAPSSDIDIGIH</sequence>
<evidence type="ECO:0000313" key="3">
    <source>
        <dbReference type="Proteomes" id="UP000054279"/>
    </source>
</evidence>
<feature type="region of interest" description="Disordered" evidence="1">
    <location>
        <begin position="434"/>
        <end position="472"/>
    </location>
</feature>
<dbReference type="OrthoDB" id="3222453at2759"/>
<dbReference type="HOGENOM" id="CLU_444934_0_0_1"/>
<reference evidence="2 3" key="1">
    <citation type="submission" date="2014-06" db="EMBL/GenBank/DDBJ databases">
        <title>Evolutionary Origins and Diversification of the Mycorrhizal Mutualists.</title>
        <authorList>
            <consortium name="DOE Joint Genome Institute"/>
            <consortium name="Mycorrhizal Genomics Consortium"/>
            <person name="Kohler A."/>
            <person name="Kuo A."/>
            <person name="Nagy L.G."/>
            <person name="Floudas D."/>
            <person name="Copeland A."/>
            <person name="Barry K.W."/>
            <person name="Cichocki N."/>
            <person name="Veneault-Fourrey C."/>
            <person name="LaButti K."/>
            <person name="Lindquist E.A."/>
            <person name="Lipzen A."/>
            <person name="Lundell T."/>
            <person name="Morin E."/>
            <person name="Murat C."/>
            <person name="Riley R."/>
            <person name="Ohm R."/>
            <person name="Sun H."/>
            <person name="Tunlid A."/>
            <person name="Henrissat B."/>
            <person name="Grigoriev I.V."/>
            <person name="Hibbett D.S."/>
            <person name="Martin F."/>
        </authorList>
    </citation>
    <scope>NUCLEOTIDE SEQUENCE [LARGE SCALE GENOMIC DNA]</scope>
    <source>
        <strain evidence="2 3">SS14</strain>
    </source>
</reference>
<evidence type="ECO:0000256" key="1">
    <source>
        <dbReference type="SAM" id="MobiDB-lite"/>
    </source>
</evidence>
<feature type="region of interest" description="Disordered" evidence="1">
    <location>
        <begin position="590"/>
        <end position="614"/>
    </location>
</feature>
<feature type="compositionally biased region" description="Polar residues" evidence="1">
    <location>
        <begin position="434"/>
        <end position="446"/>
    </location>
</feature>
<proteinExistence type="predicted"/>
<gene>
    <name evidence="2" type="ORF">M422DRAFT_52210</name>
</gene>
<dbReference type="AlphaFoldDB" id="A0A0C9UXJ5"/>
<organism evidence="2 3">
    <name type="scientific">Sphaerobolus stellatus (strain SS14)</name>
    <dbReference type="NCBI Taxonomy" id="990650"/>
    <lineage>
        <taxon>Eukaryota</taxon>
        <taxon>Fungi</taxon>
        <taxon>Dikarya</taxon>
        <taxon>Basidiomycota</taxon>
        <taxon>Agaricomycotina</taxon>
        <taxon>Agaricomycetes</taxon>
        <taxon>Phallomycetidae</taxon>
        <taxon>Geastrales</taxon>
        <taxon>Sphaerobolaceae</taxon>
        <taxon>Sphaerobolus</taxon>
    </lineage>
</organism>
<name>A0A0C9UXJ5_SPHS4</name>
<evidence type="ECO:0000313" key="2">
    <source>
        <dbReference type="EMBL" id="KIJ34002.1"/>
    </source>
</evidence>
<protein>
    <submittedName>
        <fullName evidence="2">Uncharacterized protein</fullName>
    </submittedName>
</protein>
<dbReference type="EMBL" id="KN837205">
    <property type="protein sequence ID" value="KIJ34002.1"/>
    <property type="molecule type" value="Genomic_DNA"/>
</dbReference>